<proteinExistence type="predicted"/>
<sequence>MKSILLFLPLLALCSCSATNGRKALNYALGAGAGTAAGYGLSDGDPLWTAAGAVGGIALAAGANALQDKENEEAVMKGYTAGKVDAIKSHYWMLQANQERNDAGGYGVTNTYDVVVPGGVDPEGIRRVPRHATIRIVE</sequence>
<evidence type="ECO:0000313" key="2">
    <source>
        <dbReference type="EMBL" id="GAA5484019.1"/>
    </source>
</evidence>
<evidence type="ECO:0000256" key="1">
    <source>
        <dbReference type="SAM" id="SignalP"/>
    </source>
</evidence>
<keyword evidence="1" id="KW-0732">Signal</keyword>
<accession>A0ABP9UVF0</accession>
<protein>
    <recommendedName>
        <fullName evidence="4">Glycine zipper domain-containing protein</fullName>
    </recommendedName>
</protein>
<evidence type="ECO:0008006" key="4">
    <source>
        <dbReference type="Google" id="ProtNLM"/>
    </source>
</evidence>
<dbReference type="PROSITE" id="PS51257">
    <property type="entry name" value="PROKAR_LIPOPROTEIN"/>
    <property type="match status" value="1"/>
</dbReference>
<keyword evidence="3" id="KW-1185">Reference proteome</keyword>
<dbReference type="RefSeq" id="WP_353568118.1">
    <property type="nucleotide sequence ID" value="NZ_BAABRI010000019.1"/>
</dbReference>
<name>A0ABP9UVF0_9BACT</name>
<dbReference type="EMBL" id="BAABRI010000019">
    <property type="protein sequence ID" value="GAA5484019.1"/>
    <property type="molecule type" value="Genomic_DNA"/>
</dbReference>
<gene>
    <name evidence="2" type="ORF">Hsar01_03257</name>
</gene>
<comment type="caution">
    <text evidence="2">The sequence shown here is derived from an EMBL/GenBank/DDBJ whole genome shotgun (WGS) entry which is preliminary data.</text>
</comment>
<organism evidence="2 3">
    <name type="scientific">Haloferula sargassicola</name>
    <dbReference type="NCBI Taxonomy" id="490096"/>
    <lineage>
        <taxon>Bacteria</taxon>
        <taxon>Pseudomonadati</taxon>
        <taxon>Verrucomicrobiota</taxon>
        <taxon>Verrucomicrobiia</taxon>
        <taxon>Verrucomicrobiales</taxon>
        <taxon>Verrucomicrobiaceae</taxon>
        <taxon>Haloferula</taxon>
    </lineage>
</organism>
<feature type="signal peptide" evidence="1">
    <location>
        <begin position="1"/>
        <end position="20"/>
    </location>
</feature>
<reference evidence="2 3" key="1">
    <citation type="submission" date="2024-02" db="EMBL/GenBank/DDBJ databases">
        <title>Haloferula sargassicola NBRC 104335.</title>
        <authorList>
            <person name="Ichikawa N."/>
            <person name="Katano-Makiyama Y."/>
            <person name="Hidaka K."/>
        </authorList>
    </citation>
    <scope>NUCLEOTIDE SEQUENCE [LARGE SCALE GENOMIC DNA]</scope>
    <source>
        <strain evidence="2 3">NBRC 104335</strain>
    </source>
</reference>
<evidence type="ECO:0000313" key="3">
    <source>
        <dbReference type="Proteomes" id="UP001476282"/>
    </source>
</evidence>
<feature type="chain" id="PRO_5047358854" description="Glycine zipper domain-containing protein" evidence="1">
    <location>
        <begin position="21"/>
        <end position="138"/>
    </location>
</feature>
<dbReference type="Proteomes" id="UP001476282">
    <property type="component" value="Unassembled WGS sequence"/>
</dbReference>